<name>A0A382FEZ4_9ZZZZ</name>
<accession>A0A382FEZ4</accession>
<gene>
    <name evidence="1" type="ORF">METZ01_LOCUS213647</name>
</gene>
<evidence type="ECO:0000313" key="1">
    <source>
        <dbReference type="EMBL" id="SVB60793.1"/>
    </source>
</evidence>
<organism evidence="1">
    <name type="scientific">marine metagenome</name>
    <dbReference type="NCBI Taxonomy" id="408172"/>
    <lineage>
        <taxon>unclassified sequences</taxon>
        <taxon>metagenomes</taxon>
        <taxon>ecological metagenomes</taxon>
    </lineage>
</organism>
<sequence>MRHLLLSIIILLISTFSVFSQQNASSQSNEQNSEKESDNKKQEIDLLFNIGVGPAEMRLVDFYTDSIDGINNDTDPILRGIELNLSVEAPKETLLKFKDKAPKGYEWLLDGEISVRVPHIPETIFIHNDEGKKEAYGATWTVLGIGIGFGPSFLNINFHGGFIGTLLHYRDYEFDQNIAFIRPGVEGTFSLNSKLFRFFELEVGTKGALYLPTRVYNDREFYKIRTNYAMFHVKIPFSTEVEI</sequence>
<reference evidence="1" key="1">
    <citation type="submission" date="2018-05" db="EMBL/GenBank/DDBJ databases">
        <authorList>
            <person name="Lanie J.A."/>
            <person name="Ng W.-L."/>
            <person name="Kazmierczak K.M."/>
            <person name="Andrzejewski T.M."/>
            <person name="Davidsen T.M."/>
            <person name="Wayne K.J."/>
            <person name="Tettelin H."/>
            <person name="Glass J.I."/>
            <person name="Rusch D."/>
            <person name="Podicherti R."/>
            <person name="Tsui H.-C.T."/>
            <person name="Winkler M.E."/>
        </authorList>
    </citation>
    <scope>NUCLEOTIDE SEQUENCE</scope>
</reference>
<evidence type="ECO:0008006" key="2">
    <source>
        <dbReference type="Google" id="ProtNLM"/>
    </source>
</evidence>
<proteinExistence type="predicted"/>
<protein>
    <recommendedName>
        <fullName evidence="2">Outer membrane protein beta-barrel domain-containing protein</fullName>
    </recommendedName>
</protein>
<dbReference type="AlphaFoldDB" id="A0A382FEZ4"/>
<dbReference type="EMBL" id="UINC01049248">
    <property type="protein sequence ID" value="SVB60793.1"/>
    <property type="molecule type" value="Genomic_DNA"/>
</dbReference>
<feature type="non-terminal residue" evidence="1">
    <location>
        <position position="243"/>
    </location>
</feature>